<proteinExistence type="predicted"/>
<name>A0A8J8AZP8_9FIRM</name>
<sequence length="96" mass="10774">MAKDSYRHTAQPQFVNREYVGELLCGSTPYGDKGRKRYPTTIYAIITLLNGDCLTRNAEQSAMCNAFAVINFKALPRKMTLNIRYGNGAAIVVRVR</sequence>
<accession>A0A8J8AZP8</accession>
<reference evidence="1" key="1">
    <citation type="submission" date="2021-04" db="EMBL/GenBank/DDBJ databases">
        <title>Sinoanaerobacter chloroacetimidivorans sp. nov., an obligate anaerobic bacterium isolated from anaerobic sludge.</title>
        <authorList>
            <person name="Bao Y."/>
        </authorList>
    </citation>
    <scope>NUCLEOTIDE SEQUENCE</scope>
    <source>
        <strain evidence="1">BAD-6</strain>
    </source>
</reference>
<keyword evidence="2" id="KW-1185">Reference proteome</keyword>
<reference evidence="1" key="2">
    <citation type="submission" date="2021-04" db="EMBL/GenBank/DDBJ databases">
        <authorList>
            <person name="Liu J."/>
        </authorList>
    </citation>
    <scope>NUCLEOTIDE SEQUENCE</scope>
    <source>
        <strain evidence="1">BAD-6</strain>
    </source>
</reference>
<dbReference type="AlphaFoldDB" id="A0A8J8AZP8"/>
<dbReference type="Proteomes" id="UP000675664">
    <property type="component" value="Unassembled WGS sequence"/>
</dbReference>
<protein>
    <submittedName>
        <fullName evidence="1">Uncharacterized protein</fullName>
    </submittedName>
</protein>
<gene>
    <name evidence="1" type="ORF">KCX82_00820</name>
</gene>
<dbReference type="RefSeq" id="WP_227016540.1">
    <property type="nucleotide sequence ID" value="NZ_JAGSND010000001.1"/>
</dbReference>
<organism evidence="1 2">
    <name type="scientific">Sinanaerobacter chloroacetimidivorans</name>
    <dbReference type="NCBI Taxonomy" id="2818044"/>
    <lineage>
        <taxon>Bacteria</taxon>
        <taxon>Bacillati</taxon>
        <taxon>Bacillota</taxon>
        <taxon>Clostridia</taxon>
        <taxon>Peptostreptococcales</taxon>
        <taxon>Anaerovoracaceae</taxon>
        <taxon>Sinanaerobacter</taxon>
    </lineage>
</organism>
<evidence type="ECO:0000313" key="2">
    <source>
        <dbReference type="Proteomes" id="UP000675664"/>
    </source>
</evidence>
<evidence type="ECO:0000313" key="1">
    <source>
        <dbReference type="EMBL" id="MBR0596409.1"/>
    </source>
</evidence>
<comment type="caution">
    <text evidence="1">The sequence shown here is derived from an EMBL/GenBank/DDBJ whole genome shotgun (WGS) entry which is preliminary data.</text>
</comment>
<dbReference type="EMBL" id="JAGSND010000001">
    <property type="protein sequence ID" value="MBR0596409.1"/>
    <property type="molecule type" value="Genomic_DNA"/>
</dbReference>